<dbReference type="Pfam" id="PF00561">
    <property type="entry name" value="Abhydrolase_1"/>
    <property type="match status" value="1"/>
</dbReference>
<accession>A0A674NUL6</accession>
<dbReference type="Gene3D" id="3.40.50.1820">
    <property type="entry name" value="alpha/beta hydrolase"/>
    <property type="match status" value="2"/>
</dbReference>
<dbReference type="InterPro" id="IPR029058">
    <property type="entry name" value="AB_hydrolase_fold"/>
</dbReference>
<evidence type="ECO:0000313" key="5">
    <source>
        <dbReference type="Proteomes" id="UP000005226"/>
    </source>
</evidence>
<evidence type="ECO:0000259" key="3">
    <source>
        <dbReference type="Pfam" id="PF00561"/>
    </source>
</evidence>
<dbReference type="GeneTree" id="ENSGT00530000063960"/>
<dbReference type="InterPro" id="IPR050266">
    <property type="entry name" value="AB_hydrolase_sf"/>
</dbReference>
<dbReference type="Ensembl" id="ENSTRUT00000076608.1">
    <property type="protein sequence ID" value="ENSTRUP00000077169.1"/>
    <property type="gene ID" value="ENSTRUG00000030710.1"/>
</dbReference>
<reference evidence="4 5" key="1">
    <citation type="journal article" date="2011" name="Genome Biol. Evol.">
        <title>Integration of the genetic map and genome assembly of fugu facilitates insights into distinct features of genome evolution in teleosts and mammals.</title>
        <authorList>
            <person name="Kai W."/>
            <person name="Kikuchi K."/>
            <person name="Tohari S."/>
            <person name="Chew A.K."/>
            <person name="Tay A."/>
            <person name="Fujiwara A."/>
            <person name="Hosoya S."/>
            <person name="Suetake H."/>
            <person name="Naruse K."/>
            <person name="Brenner S."/>
            <person name="Suzuki Y."/>
            <person name="Venkatesh B."/>
        </authorList>
    </citation>
    <scope>NUCLEOTIDE SEQUENCE [LARGE SCALE GENOMIC DNA]</scope>
</reference>
<protein>
    <recommendedName>
        <fullName evidence="3">AB hydrolase-1 domain-containing protein</fullName>
    </recommendedName>
</protein>
<name>A0A674NUL6_TAKRU</name>
<dbReference type="SUPFAM" id="SSF53474">
    <property type="entry name" value="alpha/beta-Hydrolases"/>
    <property type="match status" value="1"/>
</dbReference>
<keyword evidence="2" id="KW-0378">Hydrolase</keyword>
<dbReference type="GO" id="GO:0016787">
    <property type="term" value="F:hydrolase activity"/>
    <property type="evidence" value="ECO:0007669"/>
    <property type="project" value="UniProtKB-KW"/>
</dbReference>
<dbReference type="AlphaFoldDB" id="A0A674NUL6"/>
<proteinExistence type="inferred from homology"/>
<dbReference type="PANTHER" id="PTHR43798">
    <property type="entry name" value="MONOACYLGLYCEROL LIPASE"/>
    <property type="match status" value="1"/>
</dbReference>
<evidence type="ECO:0000313" key="4">
    <source>
        <dbReference type="Ensembl" id="ENSTRUP00000077169.1"/>
    </source>
</evidence>
<dbReference type="GO" id="GO:0016020">
    <property type="term" value="C:membrane"/>
    <property type="evidence" value="ECO:0007669"/>
    <property type="project" value="TreeGrafter"/>
</dbReference>
<comment type="similarity">
    <text evidence="1">Belongs to the AB hydrolase superfamily.</text>
</comment>
<sequence>CSSQEKSMKHILAALMQEVSQLSVPVPWGELRGQVWGPDHGRPVLCLHGWADNCGSFHTLIPLLPKECRYVTMDLVGHGLSSHRPPGTFYSALDYVMDVRRVVEGFAALYPDMVDVLILLDSFGVLPTAELPAVMRRGIEELLHYEKRKERIYTYEGAVERMLAANPGLSKESVHVLLERGLVQREDGFVFSRDLRVNFKNIVRFSLEQSLEMLSRVQASVLIVLASVLVVWKRFSVSAANPPSCLRWFQRTVVTVPGDHHAHLNTPEAVAPFVSEFLQKKLLTVNLPREEL</sequence>
<evidence type="ECO:0000256" key="2">
    <source>
        <dbReference type="ARBA" id="ARBA00022801"/>
    </source>
</evidence>
<dbReference type="Proteomes" id="UP000005226">
    <property type="component" value="Chromosome 17"/>
</dbReference>
<dbReference type="InParanoid" id="A0A674NUL6"/>
<dbReference type="PANTHER" id="PTHR43798:SF14">
    <property type="entry name" value="SERINE HYDROLASE-LIKE PROTEIN DDB_G0286239"/>
    <property type="match status" value="1"/>
</dbReference>
<keyword evidence="5" id="KW-1185">Reference proteome</keyword>
<evidence type="ECO:0000256" key="1">
    <source>
        <dbReference type="ARBA" id="ARBA00008645"/>
    </source>
</evidence>
<feature type="domain" description="AB hydrolase-1" evidence="3">
    <location>
        <begin position="43"/>
        <end position="104"/>
    </location>
</feature>
<dbReference type="InterPro" id="IPR000073">
    <property type="entry name" value="AB_hydrolase_1"/>
</dbReference>
<reference evidence="4" key="3">
    <citation type="submission" date="2025-09" db="UniProtKB">
        <authorList>
            <consortium name="Ensembl"/>
        </authorList>
    </citation>
    <scope>IDENTIFICATION</scope>
</reference>
<organism evidence="4 5">
    <name type="scientific">Takifugu rubripes</name>
    <name type="common">Japanese pufferfish</name>
    <name type="synonym">Fugu rubripes</name>
    <dbReference type="NCBI Taxonomy" id="31033"/>
    <lineage>
        <taxon>Eukaryota</taxon>
        <taxon>Metazoa</taxon>
        <taxon>Chordata</taxon>
        <taxon>Craniata</taxon>
        <taxon>Vertebrata</taxon>
        <taxon>Euteleostomi</taxon>
        <taxon>Actinopterygii</taxon>
        <taxon>Neopterygii</taxon>
        <taxon>Teleostei</taxon>
        <taxon>Neoteleostei</taxon>
        <taxon>Acanthomorphata</taxon>
        <taxon>Eupercaria</taxon>
        <taxon>Tetraodontiformes</taxon>
        <taxon>Tetradontoidea</taxon>
        <taxon>Tetraodontidae</taxon>
        <taxon>Takifugu</taxon>
    </lineage>
</organism>
<dbReference type="OMA" id="CDPWHKV"/>
<reference evidence="4" key="2">
    <citation type="submission" date="2025-08" db="UniProtKB">
        <authorList>
            <consortium name="Ensembl"/>
        </authorList>
    </citation>
    <scope>IDENTIFICATION</scope>
</reference>